<keyword evidence="10" id="KW-0732">Signal</keyword>
<dbReference type="GO" id="GO:0042613">
    <property type="term" value="C:MHC class II protein complex"/>
    <property type="evidence" value="ECO:0007669"/>
    <property type="project" value="UniProtKB-KW"/>
</dbReference>
<dbReference type="InterPro" id="IPR007110">
    <property type="entry name" value="Ig-like_dom"/>
</dbReference>
<dbReference type="InterPro" id="IPR003597">
    <property type="entry name" value="Ig_C1-set"/>
</dbReference>
<gene>
    <name evidence="12" type="primary">2B1E</name>
</gene>
<evidence type="ECO:0000313" key="12">
    <source>
        <dbReference type="EMBL" id="ACO51695.1"/>
    </source>
</evidence>
<proteinExistence type="evidence at transcript level"/>
<accession>C1C3Y5</accession>
<evidence type="ECO:0000256" key="5">
    <source>
        <dbReference type="ARBA" id="ARBA00023130"/>
    </source>
</evidence>
<organism evidence="12">
    <name type="scientific">Aquarana catesbeiana</name>
    <name type="common">American bullfrog</name>
    <name type="synonym">Rana catesbeiana</name>
    <dbReference type="NCBI Taxonomy" id="8400"/>
    <lineage>
        <taxon>Eukaryota</taxon>
        <taxon>Metazoa</taxon>
        <taxon>Chordata</taxon>
        <taxon>Craniata</taxon>
        <taxon>Vertebrata</taxon>
        <taxon>Euteleostomi</taxon>
        <taxon>Amphibia</taxon>
        <taxon>Batrachia</taxon>
        <taxon>Anura</taxon>
        <taxon>Neobatrachia</taxon>
        <taxon>Ranoidea</taxon>
        <taxon>Ranidae</taxon>
        <taxon>Aquarana</taxon>
    </lineage>
</organism>
<dbReference type="InterPro" id="IPR036179">
    <property type="entry name" value="Ig-like_dom_sf"/>
</dbReference>
<evidence type="ECO:0000256" key="9">
    <source>
        <dbReference type="ARBA" id="ARBA00023182"/>
    </source>
</evidence>
<dbReference type="PANTHER" id="PTHR19944:SF99">
    <property type="entry name" value="HLA CLASS II HISTOCOMPATIBILITY ANTIGEN, DRB1 BETA CHAIN"/>
    <property type="match status" value="1"/>
</dbReference>
<comment type="subcellular location">
    <subcellularLocation>
        <location evidence="1">Membrane</location>
        <topology evidence="1">Single-pass type I membrane protein</topology>
    </subcellularLocation>
</comment>
<dbReference type="Gene3D" id="2.60.40.10">
    <property type="entry name" value="Immunoglobulins"/>
    <property type="match status" value="1"/>
</dbReference>
<evidence type="ECO:0000256" key="10">
    <source>
        <dbReference type="SAM" id="SignalP"/>
    </source>
</evidence>
<dbReference type="InterPro" id="IPR050160">
    <property type="entry name" value="MHC/Immunoglobulin"/>
</dbReference>
<evidence type="ECO:0000259" key="11">
    <source>
        <dbReference type="PROSITE" id="PS50835"/>
    </source>
</evidence>
<dbReference type="FunFam" id="3.10.320.10:FF:000001">
    <property type="entry name" value="HLA class II histocompatibility antigen, DRB1-1 beta chain"/>
    <property type="match status" value="1"/>
</dbReference>
<dbReference type="InterPro" id="IPR013783">
    <property type="entry name" value="Ig-like_fold"/>
</dbReference>
<dbReference type="Pfam" id="PF07654">
    <property type="entry name" value="C1-set"/>
    <property type="match status" value="1"/>
</dbReference>
<evidence type="ECO:0000256" key="3">
    <source>
        <dbReference type="ARBA" id="ARBA00022859"/>
    </source>
</evidence>
<evidence type="ECO:0000256" key="8">
    <source>
        <dbReference type="ARBA" id="ARBA00023180"/>
    </source>
</evidence>
<evidence type="ECO:0000256" key="6">
    <source>
        <dbReference type="ARBA" id="ARBA00023136"/>
    </source>
</evidence>
<feature type="signal peptide" evidence="10">
    <location>
        <begin position="1"/>
        <end position="24"/>
    </location>
</feature>
<dbReference type="SMART" id="SM00921">
    <property type="entry name" value="MHC_II_beta"/>
    <property type="match status" value="1"/>
</dbReference>
<dbReference type="Pfam" id="PF00969">
    <property type="entry name" value="MHC_II_beta"/>
    <property type="match status" value="1"/>
</dbReference>
<dbReference type="SUPFAM" id="SSF54452">
    <property type="entry name" value="MHC antigen-recognition domain"/>
    <property type="match status" value="1"/>
</dbReference>
<dbReference type="PANTHER" id="PTHR19944">
    <property type="entry name" value="MHC CLASS II-RELATED"/>
    <property type="match status" value="1"/>
</dbReference>
<keyword evidence="8" id="KW-0325">Glycoprotein</keyword>
<dbReference type="EMBL" id="BT081564">
    <property type="protein sequence ID" value="ACO51695.1"/>
    <property type="molecule type" value="mRNA"/>
</dbReference>
<sequence>MRSGFLGLGVLQLLLILQFDTTYCNSPLSVDYVYTSRGECHFMNGTQRVRLLHRHFYNEEEFVYFDSDVGYFIAKTEFGRPSAEYWNKNKEYIEQKKAEVQTYCMPNYDIIHSVTADRRVKPTAKVSLMPHYEDSNTDLQLLVCNVYGYYPSKTEVKWYRNGQEEQLRFSLQSPFRMEIGHSRSW</sequence>
<dbReference type="InterPro" id="IPR011162">
    <property type="entry name" value="MHC_I/II-like_Ag-recog"/>
</dbReference>
<feature type="domain" description="Ig-like" evidence="11">
    <location>
        <begin position="122"/>
        <end position="185"/>
    </location>
</feature>
<keyword evidence="4" id="KW-1133">Transmembrane helix</keyword>
<feature type="chain" id="PRO_5002907857" evidence="10">
    <location>
        <begin position="25"/>
        <end position="185"/>
    </location>
</feature>
<evidence type="ECO:0000256" key="1">
    <source>
        <dbReference type="ARBA" id="ARBA00004479"/>
    </source>
</evidence>
<dbReference type="Gene3D" id="3.10.320.10">
    <property type="entry name" value="Class II Histocompatibility Antigen, M Beta Chain, Chain B, domain 1"/>
    <property type="match status" value="1"/>
</dbReference>
<reference evidence="12" key="1">
    <citation type="submission" date="2009-04" db="EMBL/GenBank/DDBJ databases">
        <title>Rana catesbeiana ESTs and full-length cDNAs.</title>
        <authorList>
            <person name="Helbing C.C."/>
            <person name="Veldhoen N."/>
            <person name="Leong J."/>
            <person name="Koop B.F."/>
        </authorList>
    </citation>
    <scope>NUCLEOTIDE SEQUENCE</scope>
    <source>
        <tissue evidence="12">Mixed tissue</tissue>
    </source>
</reference>
<keyword evidence="5" id="KW-1064">Adaptive immunity</keyword>
<keyword evidence="7" id="KW-1015">Disulfide bond</keyword>
<name>C1C3Y5_AQUCT</name>
<evidence type="ECO:0000256" key="7">
    <source>
        <dbReference type="ARBA" id="ARBA00023157"/>
    </source>
</evidence>
<keyword evidence="6" id="KW-0472">Membrane</keyword>
<keyword evidence="9" id="KW-0491">MHC II</keyword>
<dbReference type="SUPFAM" id="SSF48726">
    <property type="entry name" value="Immunoglobulin"/>
    <property type="match status" value="1"/>
</dbReference>
<dbReference type="GO" id="GO:0002250">
    <property type="term" value="P:adaptive immune response"/>
    <property type="evidence" value="ECO:0007669"/>
    <property type="project" value="UniProtKB-KW"/>
</dbReference>
<dbReference type="AlphaFoldDB" id="C1C3Y5"/>
<protein>
    <submittedName>
        <fullName evidence="12">HLA class II histocompatibility antigen, DRB1-15 beta chain</fullName>
    </submittedName>
</protein>
<keyword evidence="3" id="KW-0391">Immunity</keyword>
<keyword evidence="2" id="KW-0812">Transmembrane</keyword>
<evidence type="ECO:0000256" key="2">
    <source>
        <dbReference type="ARBA" id="ARBA00022692"/>
    </source>
</evidence>
<dbReference type="GO" id="GO:0002504">
    <property type="term" value="P:antigen processing and presentation of peptide or polysaccharide antigen via MHC class II"/>
    <property type="evidence" value="ECO:0007669"/>
    <property type="project" value="UniProtKB-KW"/>
</dbReference>
<dbReference type="PROSITE" id="PS50835">
    <property type="entry name" value="IG_LIKE"/>
    <property type="match status" value="1"/>
</dbReference>
<dbReference type="InterPro" id="IPR014745">
    <property type="entry name" value="MHC_II_a/b_N"/>
</dbReference>
<evidence type="ECO:0000256" key="4">
    <source>
        <dbReference type="ARBA" id="ARBA00022989"/>
    </source>
</evidence>
<dbReference type="InterPro" id="IPR000353">
    <property type="entry name" value="MHC_II_b_N"/>
</dbReference>